<dbReference type="EMBL" id="JACTUZ010000097">
    <property type="protein sequence ID" value="MBC9178788.1"/>
    <property type="molecule type" value="Genomic_DNA"/>
</dbReference>
<protein>
    <recommendedName>
        <fullName evidence="4">Bacteriocin</fullName>
    </recommendedName>
</protein>
<accession>A0ABR7RAQ9</accession>
<proteinExistence type="predicted"/>
<comment type="caution">
    <text evidence="2">The sequence shown here is derived from an EMBL/GenBank/DDBJ whole genome shotgun (WGS) entry which is preliminary data.</text>
</comment>
<evidence type="ECO:0000313" key="2">
    <source>
        <dbReference type="EMBL" id="MBC9178788.1"/>
    </source>
</evidence>
<evidence type="ECO:0000256" key="1">
    <source>
        <dbReference type="SAM" id="MobiDB-lite"/>
    </source>
</evidence>
<organism evidence="2 3">
    <name type="scientific">Pseudoroseomonas ludipueritiae</name>
    <dbReference type="NCBI Taxonomy" id="198093"/>
    <lineage>
        <taxon>Bacteria</taxon>
        <taxon>Pseudomonadati</taxon>
        <taxon>Pseudomonadota</taxon>
        <taxon>Alphaproteobacteria</taxon>
        <taxon>Acetobacterales</taxon>
        <taxon>Acetobacteraceae</taxon>
        <taxon>Pseudoroseomonas</taxon>
    </lineage>
</organism>
<feature type="non-terminal residue" evidence="2">
    <location>
        <position position="1"/>
    </location>
</feature>
<name>A0ABR7RAQ9_9PROT</name>
<sequence>GAGVGALGGPVGMAAGAVIGGGAGAITGATTSPSDVNLGKPVWNNPEVRTPVK</sequence>
<keyword evidence="3" id="KW-1185">Reference proteome</keyword>
<reference evidence="2 3" key="1">
    <citation type="journal article" date="2009" name="Int. J. Syst. Evol. Microbiol.">
        <title>Transfer of Teichococcus ludipueritiae and Muricoccus roseus to the genus Roseomonas, as Roseomonas ludipueritiae comb. nov. and Roseomonas rosea comb. nov., respectively, and emended description of the genus Roseomonas.</title>
        <authorList>
            <person name="Sanchez-Porro C."/>
            <person name="Gallego V."/>
            <person name="Busse H.J."/>
            <person name="Kampfer P."/>
            <person name="Ventosa A."/>
        </authorList>
    </citation>
    <scope>NUCLEOTIDE SEQUENCE [LARGE SCALE GENOMIC DNA]</scope>
    <source>
        <strain evidence="2 3">DSM 14915</strain>
    </source>
</reference>
<gene>
    <name evidence="2" type="ORF">IBL25_17725</name>
</gene>
<evidence type="ECO:0000313" key="3">
    <source>
        <dbReference type="Proteomes" id="UP000603940"/>
    </source>
</evidence>
<dbReference type="Proteomes" id="UP000603940">
    <property type="component" value="Unassembled WGS sequence"/>
</dbReference>
<feature type="region of interest" description="Disordered" evidence="1">
    <location>
        <begin position="24"/>
        <end position="53"/>
    </location>
</feature>
<evidence type="ECO:0008006" key="4">
    <source>
        <dbReference type="Google" id="ProtNLM"/>
    </source>
</evidence>